<dbReference type="SUPFAM" id="SSF52540">
    <property type="entry name" value="P-loop containing nucleoside triphosphate hydrolases"/>
    <property type="match status" value="1"/>
</dbReference>
<dbReference type="NCBIfam" id="TIGR01128">
    <property type="entry name" value="holA"/>
    <property type="match status" value="1"/>
</dbReference>
<comment type="similarity">
    <text evidence="7">Belongs to the DNA polymerase HolA subunit family.</text>
</comment>
<dbReference type="Pfam" id="PF21694">
    <property type="entry name" value="DNA_pol3_delta_C"/>
    <property type="match status" value="1"/>
</dbReference>
<keyword evidence="3 11" id="KW-0808">Transferase</keyword>
<feature type="domain" description="DNA polymerase III delta subunit-like C-terminal" evidence="10">
    <location>
        <begin position="200"/>
        <end position="306"/>
    </location>
</feature>
<dbReference type="Gene3D" id="1.20.272.10">
    <property type="match status" value="1"/>
</dbReference>
<evidence type="ECO:0000256" key="5">
    <source>
        <dbReference type="ARBA" id="ARBA00022705"/>
    </source>
</evidence>
<name>A0ABY5AM39_9CYAN</name>
<protein>
    <recommendedName>
        <fullName evidence="2">DNA polymerase III subunit delta</fullName>
        <ecNumber evidence="1">2.7.7.7</ecNumber>
    </recommendedName>
</protein>
<evidence type="ECO:0000256" key="8">
    <source>
        <dbReference type="ARBA" id="ARBA00049244"/>
    </source>
</evidence>
<dbReference type="EMBL" id="CP098611">
    <property type="protein sequence ID" value="USR89319.1"/>
    <property type="molecule type" value="Genomic_DNA"/>
</dbReference>
<keyword evidence="12" id="KW-1185">Reference proteome</keyword>
<dbReference type="InterPro" id="IPR005790">
    <property type="entry name" value="DNA_polIII_delta"/>
</dbReference>
<dbReference type="Gene3D" id="3.40.50.300">
    <property type="entry name" value="P-loop containing nucleotide triphosphate hydrolases"/>
    <property type="match status" value="1"/>
</dbReference>
<evidence type="ECO:0000313" key="11">
    <source>
        <dbReference type="EMBL" id="USR89319.1"/>
    </source>
</evidence>
<keyword evidence="4 11" id="KW-0548">Nucleotidyltransferase</keyword>
<proteinExistence type="inferred from homology"/>
<evidence type="ECO:0000313" key="12">
    <source>
        <dbReference type="Proteomes" id="UP001056708"/>
    </source>
</evidence>
<keyword evidence="6" id="KW-0239">DNA-directed DNA polymerase</keyword>
<dbReference type="InterPro" id="IPR048466">
    <property type="entry name" value="DNA_pol3_delta-like_C"/>
</dbReference>
<dbReference type="Gene3D" id="1.10.8.60">
    <property type="match status" value="1"/>
</dbReference>
<reference evidence="11" key="1">
    <citation type="submission" date="2022-06" db="EMBL/GenBank/DDBJ databases">
        <title>Genome sequence of Phormidium yuhuli AB48 isolated from an industrial photobioreactor environment.</title>
        <authorList>
            <person name="Qiu Y."/>
            <person name="Noonan A.J.C."/>
            <person name="Dofher K."/>
            <person name="Koch M."/>
            <person name="Kieft B."/>
            <person name="Lin X."/>
            <person name="Ziels R.M."/>
            <person name="Hallam S.J."/>
        </authorList>
    </citation>
    <scope>NUCLEOTIDE SEQUENCE</scope>
    <source>
        <strain evidence="11">AB48</strain>
    </source>
</reference>
<gene>
    <name evidence="11" type="primary">holA</name>
    <name evidence="11" type="ORF">NEA10_10475</name>
</gene>
<accession>A0ABY5AM39</accession>
<dbReference type="Pfam" id="PF06144">
    <property type="entry name" value="DNA_pol3_delta"/>
    <property type="match status" value="1"/>
</dbReference>
<dbReference type="PANTHER" id="PTHR34388">
    <property type="entry name" value="DNA POLYMERASE III SUBUNIT DELTA"/>
    <property type="match status" value="1"/>
</dbReference>
<dbReference type="GO" id="GO:0003887">
    <property type="term" value="F:DNA-directed DNA polymerase activity"/>
    <property type="evidence" value="ECO:0007669"/>
    <property type="project" value="UniProtKB-EC"/>
</dbReference>
<dbReference type="RefSeq" id="WP_252659534.1">
    <property type="nucleotide sequence ID" value="NZ_CP098611.1"/>
</dbReference>
<dbReference type="Proteomes" id="UP001056708">
    <property type="component" value="Chromosome"/>
</dbReference>
<evidence type="ECO:0000256" key="1">
    <source>
        <dbReference type="ARBA" id="ARBA00012417"/>
    </source>
</evidence>
<sequence length="325" mass="36311">MAIYVYWGEDEFACDRAVQELRDRSLDPAWGSFNFDKIAADTPDAAIEGLNQAMTPPFGGGQRLVWLDNTPILQQCSQDIQKNLERTLPQLPDTSVLLLTSRKKPDQRLKSTKLLKKLAQFQEFSPIPPWKTDLLIRRVREVARSLDIAIAPAAAERLAEAVGNNTRQLVTELEKLKLFVGEQQVGVAAVEALVTTTTQTSLQLAKTILQGDTATALSLVDDLIARNEVPIVISATLIGQFRTWLWVKLMIELRERDEKAIAQAAEVGNPKRIYFLRQEVSRISLAQLEQTLPILLGLETQLKSGGDAIATLQMKVIELCRVCRR</sequence>
<evidence type="ECO:0000259" key="9">
    <source>
        <dbReference type="Pfam" id="PF06144"/>
    </source>
</evidence>
<dbReference type="InterPro" id="IPR010372">
    <property type="entry name" value="DNA_pol3_delta_N"/>
</dbReference>
<dbReference type="EC" id="2.7.7.7" evidence="1"/>
<keyword evidence="5" id="KW-0235">DNA replication</keyword>
<dbReference type="InterPro" id="IPR027417">
    <property type="entry name" value="P-loop_NTPase"/>
</dbReference>
<evidence type="ECO:0000256" key="6">
    <source>
        <dbReference type="ARBA" id="ARBA00022932"/>
    </source>
</evidence>
<dbReference type="InterPro" id="IPR008921">
    <property type="entry name" value="DNA_pol3_clamp-load_cplx_C"/>
</dbReference>
<evidence type="ECO:0000256" key="4">
    <source>
        <dbReference type="ARBA" id="ARBA00022695"/>
    </source>
</evidence>
<feature type="domain" description="DNA polymerase III delta N-terminal" evidence="9">
    <location>
        <begin position="4"/>
        <end position="121"/>
    </location>
</feature>
<evidence type="ECO:0000256" key="7">
    <source>
        <dbReference type="ARBA" id="ARBA00034754"/>
    </source>
</evidence>
<dbReference type="PANTHER" id="PTHR34388:SF1">
    <property type="entry name" value="DNA POLYMERASE III SUBUNIT DELTA"/>
    <property type="match status" value="1"/>
</dbReference>
<organism evidence="11 12">
    <name type="scientific">Phormidium yuhuli AB48</name>
    <dbReference type="NCBI Taxonomy" id="2940671"/>
    <lineage>
        <taxon>Bacteria</taxon>
        <taxon>Bacillati</taxon>
        <taxon>Cyanobacteriota</taxon>
        <taxon>Cyanophyceae</taxon>
        <taxon>Oscillatoriophycideae</taxon>
        <taxon>Oscillatoriales</taxon>
        <taxon>Oscillatoriaceae</taxon>
        <taxon>Phormidium</taxon>
        <taxon>Phormidium yuhuli</taxon>
    </lineage>
</organism>
<comment type="catalytic activity">
    <reaction evidence="8">
        <text>DNA(n) + a 2'-deoxyribonucleoside 5'-triphosphate = DNA(n+1) + diphosphate</text>
        <dbReference type="Rhea" id="RHEA:22508"/>
        <dbReference type="Rhea" id="RHEA-COMP:17339"/>
        <dbReference type="Rhea" id="RHEA-COMP:17340"/>
        <dbReference type="ChEBI" id="CHEBI:33019"/>
        <dbReference type="ChEBI" id="CHEBI:61560"/>
        <dbReference type="ChEBI" id="CHEBI:173112"/>
        <dbReference type="EC" id="2.7.7.7"/>
    </reaction>
</comment>
<dbReference type="SUPFAM" id="SSF48019">
    <property type="entry name" value="post-AAA+ oligomerization domain-like"/>
    <property type="match status" value="1"/>
</dbReference>
<evidence type="ECO:0000259" key="10">
    <source>
        <dbReference type="Pfam" id="PF21694"/>
    </source>
</evidence>
<evidence type="ECO:0000256" key="2">
    <source>
        <dbReference type="ARBA" id="ARBA00017703"/>
    </source>
</evidence>
<evidence type="ECO:0000256" key="3">
    <source>
        <dbReference type="ARBA" id="ARBA00022679"/>
    </source>
</evidence>